<protein>
    <recommendedName>
        <fullName evidence="3">DUF1640 domain-containing protein</fullName>
    </recommendedName>
</protein>
<dbReference type="EMBL" id="FUKI01000002">
    <property type="protein sequence ID" value="SJM89107.1"/>
    <property type="molecule type" value="Genomic_DNA"/>
</dbReference>
<organism evidence="1 2">
    <name type="scientific">Crenothrix polyspora</name>
    <dbReference type="NCBI Taxonomy" id="360316"/>
    <lineage>
        <taxon>Bacteria</taxon>
        <taxon>Pseudomonadati</taxon>
        <taxon>Pseudomonadota</taxon>
        <taxon>Gammaproteobacteria</taxon>
        <taxon>Methylococcales</taxon>
        <taxon>Crenotrichaceae</taxon>
        <taxon>Crenothrix</taxon>
    </lineage>
</organism>
<accession>A0A1R4GYL4</accession>
<gene>
    <name evidence="1" type="ORF">CRENPOLYSF1_100017</name>
</gene>
<evidence type="ECO:0000313" key="1">
    <source>
        <dbReference type="EMBL" id="SJM89107.1"/>
    </source>
</evidence>
<dbReference type="RefSeq" id="WP_245807840.1">
    <property type="nucleotide sequence ID" value="NZ_FUKI01000002.1"/>
</dbReference>
<proteinExistence type="predicted"/>
<keyword evidence="2" id="KW-1185">Reference proteome</keyword>
<dbReference type="Gene3D" id="1.20.5.340">
    <property type="match status" value="1"/>
</dbReference>
<reference evidence="2" key="1">
    <citation type="submission" date="2017-02" db="EMBL/GenBank/DDBJ databases">
        <authorList>
            <person name="Daims H."/>
        </authorList>
    </citation>
    <scope>NUCLEOTIDE SEQUENCE [LARGE SCALE GENOMIC DNA]</scope>
</reference>
<evidence type="ECO:0008006" key="3">
    <source>
        <dbReference type="Google" id="ProtNLM"/>
    </source>
</evidence>
<evidence type="ECO:0000313" key="2">
    <source>
        <dbReference type="Proteomes" id="UP000195667"/>
    </source>
</evidence>
<sequence>MATVTFDTLQLVDKLKAAGFQQEQAEAVIRADIPHPYS</sequence>
<name>A0A1R4GYL4_9GAMM</name>
<dbReference type="Proteomes" id="UP000195667">
    <property type="component" value="Unassembled WGS sequence"/>
</dbReference>
<dbReference type="AlphaFoldDB" id="A0A1R4GYL4"/>